<proteinExistence type="predicted"/>
<evidence type="ECO:0000256" key="7">
    <source>
        <dbReference type="PIRSR" id="PIRSR600760-2"/>
    </source>
</evidence>
<keyword evidence="5" id="KW-0378">Hydrolase</keyword>
<keyword evidence="9" id="KW-1185">Reference proteome</keyword>
<dbReference type="CDD" id="cd01637">
    <property type="entry name" value="IMPase_like"/>
    <property type="match status" value="1"/>
</dbReference>
<dbReference type="FunFam" id="3.30.540.10:FF:000003">
    <property type="entry name" value="Inositol-1-monophosphatase"/>
    <property type="match status" value="1"/>
</dbReference>
<dbReference type="GO" id="GO:0046854">
    <property type="term" value="P:phosphatidylinositol phosphate biosynthetic process"/>
    <property type="evidence" value="ECO:0007669"/>
    <property type="project" value="InterPro"/>
</dbReference>
<evidence type="ECO:0000313" key="9">
    <source>
        <dbReference type="Proteomes" id="UP000294292"/>
    </source>
</evidence>
<evidence type="ECO:0000256" key="3">
    <source>
        <dbReference type="ARBA" id="ARBA00013106"/>
    </source>
</evidence>
<dbReference type="Pfam" id="PF00459">
    <property type="entry name" value="Inositol_P"/>
    <property type="match status" value="1"/>
</dbReference>
<dbReference type="FunFam" id="3.40.190.80:FF:000020">
    <property type="entry name" value="Fructose-1,6-bisphosphatase/inositol-1-monophosphatase"/>
    <property type="match status" value="1"/>
</dbReference>
<feature type="binding site" evidence="7">
    <location>
        <position position="213"/>
    </location>
    <ligand>
        <name>Mg(2+)</name>
        <dbReference type="ChEBI" id="CHEBI:18420"/>
        <label>1</label>
        <note>catalytic</note>
    </ligand>
</feature>
<dbReference type="EMBL" id="CP038015">
    <property type="protein sequence ID" value="QBP41592.1"/>
    <property type="molecule type" value="Genomic_DNA"/>
</dbReference>
<dbReference type="GO" id="GO:0006020">
    <property type="term" value="P:inositol metabolic process"/>
    <property type="evidence" value="ECO:0007669"/>
    <property type="project" value="TreeGrafter"/>
</dbReference>
<evidence type="ECO:0000256" key="4">
    <source>
        <dbReference type="ARBA" id="ARBA00022723"/>
    </source>
</evidence>
<gene>
    <name evidence="8" type="ORF">E2636_10750</name>
</gene>
<dbReference type="PANTHER" id="PTHR20854">
    <property type="entry name" value="INOSITOL MONOPHOSPHATASE"/>
    <property type="match status" value="1"/>
</dbReference>
<evidence type="ECO:0000256" key="5">
    <source>
        <dbReference type="ARBA" id="ARBA00022801"/>
    </source>
</evidence>
<evidence type="ECO:0000256" key="2">
    <source>
        <dbReference type="ARBA" id="ARBA00001946"/>
    </source>
</evidence>
<dbReference type="Proteomes" id="UP000294292">
    <property type="component" value="Chromosome"/>
</dbReference>
<dbReference type="KEGG" id="panc:E2636_10750"/>
<dbReference type="Gene3D" id="3.40.190.80">
    <property type="match status" value="1"/>
</dbReference>
<dbReference type="PRINTS" id="PR00377">
    <property type="entry name" value="IMPHPHTASES"/>
</dbReference>
<evidence type="ECO:0000313" key="8">
    <source>
        <dbReference type="EMBL" id="QBP41592.1"/>
    </source>
</evidence>
<keyword evidence="4 7" id="KW-0479">Metal-binding</keyword>
<feature type="binding site" evidence="7">
    <location>
        <position position="89"/>
    </location>
    <ligand>
        <name>Mg(2+)</name>
        <dbReference type="ChEBI" id="CHEBI:18420"/>
        <label>1</label>
        <note>catalytic</note>
    </ligand>
</feature>
<organism evidence="8 9">
    <name type="scientific">Paenisporosarcina antarctica</name>
    <dbReference type="NCBI Taxonomy" id="417367"/>
    <lineage>
        <taxon>Bacteria</taxon>
        <taxon>Bacillati</taxon>
        <taxon>Bacillota</taxon>
        <taxon>Bacilli</taxon>
        <taxon>Bacillales</taxon>
        <taxon>Caryophanaceae</taxon>
        <taxon>Paenisporosarcina</taxon>
    </lineage>
</organism>
<feature type="binding site" evidence="7">
    <location>
        <position position="68"/>
    </location>
    <ligand>
        <name>Mg(2+)</name>
        <dbReference type="ChEBI" id="CHEBI:18420"/>
        <label>1</label>
        <note>catalytic</note>
    </ligand>
</feature>
<dbReference type="PROSITE" id="PS00629">
    <property type="entry name" value="IMP_1"/>
    <property type="match status" value="1"/>
</dbReference>
<dbReference type="InterPro" id="IPR000760">
    <property type="entry name" value="Inositol_monophosphatase-like"/>
</dbReference>
<dbReference type="InterPro" id="IPR020583">
    <property type="entry name" value="Inositol_monoP_metal-BS"/>
</dbReference>
<evidence type="ECO:0000256" key="6">
    <source>
        <dbReference type="ARBA" id="ARBA00022842"/>
    </source>
</evidence>
<dbReference type="PROSITE" id="PS00630">
    <property type="entry name" value="IMP_2"/>
    <property type="match status" value="1"/>
</dbReference>
<protein>
    <recommendedName>
        <fullName evidence="3">inositol-phosphate phosphatase</fullName>
        <ecNumber evidence="3">3.1.3.25</ecNumber>
    </recommendedName>
</protein>
<dbReference type="GO" id="GO:0008934">
    <property type="term" value="F:inositol monophosphate 1-phosphatase activity"/>
    <property type="evidence" value="ECO:0007669"/>
    <property type="project" value="TreeGrafter"/>
</dbReference>
<feature type="binding site" evidence="7">
    <location>
        <position position="88"/>
    </location>
    <ligand>
        <name>Mg(2+)</name>
        <dbReference type="ChEBI" id="CHEBI:18420"/>
        <label>1</label>
        <note>catalytic</note>
    </ligand>
</feature>
<comment type="catalytic activity">
    <reaction evidence="1">
        <text>a myo-inositol phosphate + H2O = myo-inositol + phosphate</text>
        <dbReference type="Rhea" id="RHEA:24056"/>
        <dbReference type="ChEBI" id="CHEBI:15377"/>
        <dbReference type="ChEBI" id="CHEBI:17268"/>
        <dbReference type="ChEBI" id="CHEBI:43474"/>
        <dbReference type="ChEBI" id="CHEBI:84139"/>
        <dbReference type="EC" id="3.1.3.25"/>
    </reaction>
</comment>
<evidence type="ECO:0000256" key="1">
    <source>
        <dbReference type="ARBA" id="ARBA00001033"/>
    </source>
</evidence>
<sequence length="263" mass="29362">MEHQMLDYYAKDLIKKAGIKIRHSFSSELAIESKSDANDLVTNIDKEIEQYFIHHIRKDYPGHLILGEEGFGDNISALDGYVWMLDPIDGTMNFIHQQRNFAISLGIYKDGVGVLGYIYDVIHNELYSAQKGHGAYLNDEPIPVLESTTISEAIIGLSPNWIIPNRRIDNEGLIKLVQDVRGIRSYGSAALELAYVATGRIDAYISLRLSPWDIAGGVVIAQEVGAVATNLNGQPLKFLEQDTFLVARKSIHETLLSNYISLK</sequence>
<name>A0A4P6ZYT9_9BACL</name>
<reference evidence="8 9" key="1">
    <citation type="submission" date="2019-03" db="EMBL/GenBank/DDBJ databases">
        <title>Complete genome sequence of Paenisporosarcina antarctica CGMCC 1.6503T.</title>
        <authorList>
            <person name="Rong J.-C."/>
            <person name="Chi N.-Y."/>
            <person name="Zhang Q.-F."/>
        </authorList>
    </citation>
    <scope>NUCLEOTIDE SEQUENCE [LARGE SCALE GENOMIC DNA]</scope>
    <source>
        <strain evidence="8 9">CGMCC 1.6503</strain>
    </source>
</reference>
<dbReference type="OrthoDB" id="9772456at2"/>
<comment type="cofactor">
    <cofactor evidence="2 7">
        <name>Mg(2+)</name>
        <dbReference type="ChEBI" id="CHEBI:18420"/>
    </cofactor>
</comment>
<dbReference type="GO" id="GO:0007165">
    <property type="term" value="P:signal transduction"/>
    <property type="evidence" value="ECO:0007669"/>
    <property type="project" value="TreeGrafter"/>
</dbReference>
<dbReference type="AlphaFoldDB" id="A0A4P6ZYT9"/>
<dbReference type="PANTHER" id="PTHR20854:SF4">
    <property type="entry name" value="INOSITOL-1-MONOPHOSPHATASE-RELATED"/>
    <property type="match status" value="1"/>
</dbReference>
<dbReference type="InterPro" id="IPR020550">
    <property type="entry name" value="Inositol_monophosphatase_CS"/>
</dbReference>
<dbReference type="GO" id="GO:0046872">
    <property type="term" value="F:metal ion binding"/>
    <property type="evidence" value="ECO:0007669"/>
    <property type="project" value="UniProtKB-KW"/>
</dbReference>
<dbReference type="SUPFAM" id="SSF56655">
    <property type="entry name" value="Carbohydrate phosphatase"/>
    <property type="match status" value="1"/>
</dbReference>
<dbReference type="EC" id="3.1.3.25" evidence="3"/>
<feature type="binding site" evidence="7">
    <location>
        <position position="86"/>
    </location>
    <ligand>
        <name>Mg(2+)</name>
        <dbReference type="ChEBI" id="CHEBI:18420"/>
        <label>1</label>
        <note>catalytic</note>
    </ligand>
</feature>
<accession>A0A4P6ZYT9</accession>
<dbReference type="Gene3D" id="3.30.540.10">
    <property type="entry name" value="Fructose-1,6-Bisphosphatase, subunit A, domain 1"/>
    <property type="match status" value="1"/>
</dbReference>
<keyword evidence="6 7" id="KW-0460">Magnesium</keyword>
<dbReference type="RefSeq" id="WP_134210187.1">
    <property type="nucleotide sequence ID" value="NZ_CP038015.1"/>
</dbReference>